<evidence type="ECO:0000313" key="1">
    <source>
        <dbReference type="EMBL" id="KAI5682772.1"/>
    </source>
</evidence>
<reference evidence="2" key="1">
    <citation type="journal article" date="2023" name="Nat. Plants">
        <title>Single-cell RNA sequencing provides a high-resolution roadmap for understanding the multicellular compartmentation of specialized metabolism.</title>
        <authorList>
            <person name="Sun S."/>
            <person name="Shen X."/>
            <person name="Li Y."/>
            <person name="Li Y."/>
            <person name="Wang S."/>
            <person name="Li R."/>
            <person name="Zhang H."/>
            <person name="Shen G."/>
            <person name="Guo B."/>
            <person name="Wei J."/>
            <person name="Xu J."/>
            <person name="St-Pierre B."/>
            <person name="Chen S."/>
            <person name="Sun C."/>
        </authorList>
    </citation>
    <scope>NUCLEOTIDE SEQUENCE [LARGE SCALE GENOMIC DNA]</scope>
</reference>
<accession>A0ACC0CD26</accession>
<evidence type="ECO:0000313" key="2">
    <source>
        <dbReference type="Proteomes" id="UP001060085"/>
    </source>
</evidence>
<dbReference type="Proteomes" id="UP001060085">
    <property type="component" value="Linkage Group LG01"/>
</dbReference>
<name>A0ACC0CD26_CATRO</name>
<proteinExistence type="predicted"/>
<sequence>MAKMAAEPITVRAAASSSLCLLHRHRVSRIRASQPINGKNNFYKQLGMFSLRKKIEDSILSAEILAPTALEVEEARRIKQEEAVRECNLWDDLTKSNEILDNLAESAKVVDALKDVKYKTEEAKLIMELAEMDAINDGLFKQAYTASVDVNKLLKKYEISKILNEPYDKEGASLTVESGSGGIYNEIWAERLARMYIKWAEKQGHKWRIVEKYPSSNNGGIKSATIEFESSFVYGYLMGESGIHHMIGSLQDGSSLFEASLAAVDVIPLFLESVPDLPIEDKDLLISFPSCGEEQGRTVPAVHIEHVPTGLTFQSSGERSRFANKMKALNRLKAKLLTILGNQEISRLSSSINRSAVVDIQQNQEARKYVFYPDKLVQDVKTGVQLPDLNAVLNGNIEPLINAHIGMRQANPSV</sequence>
<keyword evidence="2" id="KW-1185">Reference proteome</keyword>
<gene>
    <name evidence="1" type="ORF">M9H77_04000</name>
</gene>
<organism evidence="1 2">
    <name type="scientific">Catharanthus roseus</name>
    <name type="common">Madagascar periwinkle</name>
    <name type="synonym">Vinca rosea</name>
    <dbReference type="NCBI Taxonomy" id="4058"/>
    <lineage>
        <taxon>Eukaryota</taxon>
        <taxon>Viridiplantae</taxon>
        <taxon>Streptophyta</taxon>
        <taxon>Embryophyta</taxon>
        <taxon>Tracheophyta</taxon>
        <taxon>Spermatophyta</taxon>
        <taxon>Magnoliopsida</taxon>
        <taxon>eudicotyledons</taxon>
        <taxon>Gunneridae</taxon>
        <taxon>Pentapetalae</taxon>
        <taxon>asterids</taxon>
        <taxon>lamiids</taxon>
        <taxon>Gentianales</taxon>
        <taxon>Apocynaceae</taxon>
        <taxon>Rauvolfioideae</taxon>
        <taxon>Vinceae</taxon>
        <taxon>Catharanthinae</taxon>
        <taxon>Catharanthus</taxon>
    </lineage>
</organism>
<dbReference type="EMBL" id="CM044701">
    <property type="protein sequence ID" value="KAI5682772.1"/>
    <property type="molecule type" value="Genomic_DNA"/>
</dbReference>
<comment type="caution">
    <text evidence="1">The sequence shown here is derived from an EMBL/GenBank/DDBJ whole genome shotgun (WGS) entry which is preliminary data.</text>
</comment>
<protein>
    <submittedName>
        <fullName evidence="1">Uncharacterized protein</fullName>
    </submittedName>
</protein>